<comment type="similarity">
    <text evidence="12">Belongs to the helicase family. PriA subfamily.</text>
</comment>
<dbReference type="Pfam" id="PF17764">
    <property type="entry name" value="PriA_3primeBD"/>
    <property type="match status" value="1"/>
</dbReference>
<dbReference type="PANTHER" id="PTHR30580:SF0">
    <property type="entry name" value="PRIMOSOMAL PROTEIN N"/>
    <property type="match status" value="1"/>
</dbReference>
<dbReference type="CDD" id="cd17929">
    <property type="entry name" value="DEXHc_priA"/>
    <property type="match status" value="1"/>
</dbReference>
<dbReference type="Gene3D" id="3.40.1440.60">
    <property type="entry name" value="PriA, 3(prime) DNA-binding domain"/>
    <property type="match status" value="1"/>
</dbReference>
<evidence type="ECO:0000256" key="3">
    <source>
        <dbReference type="ARBA" id="ARBA00022723"/>
    </source>
</evidence>
<name>A0A4R2PIA6_RHOSA</name>
<gene>
    <name evidence="12" type="primary">priA</name>
    <name evidence="15" type="ORF">EV659_10539</name>
</gene>
<dbReference type="InterPro" id="IPR011545">
    <property type="entry name" value="DEAD/DEAH_box_helicase_dom"/>
</dbReference>
<dbReference type="InterPro" id="IPR042115">
    <property type="entry name" value="PriA_3primeBD_sf"/>
</dbReference>
<keyword evidence="3 12" id="KW-0479">Metal-binding</keyword>
<feature type="binding site" evidence="12">
    <location>
        <position position="466"/>
    </location>
    <ligand>
        <name>Zn(2+)</name>
        <dbReference type="ChEBI" id="CHEBI:29105"/>
        <label>2</label>
    </ligand>
</feature>
<dbReference type="NCBIfam" id="NF004070">
    <property type="entry name" value="PRK05580.2-2"/>
    <property type="match status" value="1"/>
</dbReference>
<feature type="binding site" evidence="12">
    <location>
        <position position="454"/>
    </location>
    <ligand>
        <name>Zn(2+)</name>
        <dbReference type="ChEBI" id="CHEBI:29105"/>
        <label>1</label>
    </ligand>
</feature>
<dbReference type="FunFam" id="3.40.50.300:FF:000489">
    <property type="entry name" value="Primosome assembly protein PriA"/>
    <property type="match status" value="1"/>
</dbReference>
<feature type="binding site" evidence="12">
    <location>
        <position position="484"/>
    </location>
    <ligand>
        <name>Zn(2+)</name>
        <dbReference type="ChEBI" id="CHEBI:29105"/>
        <label>2</label>
    </ligand>
</feature>
<feature type="binding site" evidence="12">
    <location>
        <position position="463"/>
    </location>
    <ligand>
        <name>Zn(2+)</name>
        <dbReference type="ChEBI" id="CHEBI:29105"/>
        <label>2</label>
    </ligand>
</feature>
<keyword evidence="10 12" id="KW-0413">Isomerase</keyword>
<feature type="binding site" evidence="12">
    <location>
        <position position="481"/>
    </location>
    <ligand>
        <name>Zn(2+)</name>
        <dbReference type="ChEBI" id="CHEBI:29105"/>
        <label>2</label>
    </ligand>
</feature>
<comment type="catalytic activity">
    <reaction evidence="11 12">
        <text>ATP + H2O = ADP + phosphate + H(+)</text>
        <dbReference type="Rhea" id="RHEA:13065"/>
        <dbReference type="ChEBI" id="CHEBI:15377"/>
        <dbReference type="ChEBI" id="CHEBI:15378"/>
        <dbReference type="ChEBI" id="CHEBI:30616"/>
        <dbReference type="ChEBI" id="CHEBI:43474"/>
        <dbReference type="ChEBI" id="CHEBI:456216"/>
        <dbReference type="EC" id="5.6.2.4"/>
    </reaction>
</comment>
<evidence type="ECO:0000256" key="12">
    <source>
        <dbReference type="HAMAP-Rule" id="MF_00983"/>
    </source>
</evidence>
<comment type="function">
    <text evidence="12">Initiates the restart of stalled replication forks, which reloads the replicative helicase on sites other than the origin of replication. Recognizes and binds to abandoned replication forks and remodels them to uncover a helicase loading site. Promotes assembly of the primosome at these replication forks.</text>
</comment>
<dbReference type="GO" id="GO:0043138">
    <property type="term" value="F:3'-5' DNA helicase activity"/>
    <property type="evidence" value="ECO:0007669"/>
    <property type="project" value="UniProtKB-EC"/>
</dbReference>
<evidence type="ECO:0000259" key="14">
    <source>
        <dbReference type="PROSITE" id="PS51192"/>
    </source>
</evidence>
<keyword evidence="9 12" id="KW-0238">DNA-binding</keyword>
<dbReference type="InterPro" id="IPR041236">
    <property type="entry name" value="PriA_C"/>
</dbReference>
<comment type="caution">
    <text evidence="15">The sequence shown here is derived from an EMBL/GenBank/DDBJ whole genome shotgun (WGS) entry which is preliminary data.</text>
</comment>
<accession>A0A4R2PIA6</accession>
<dbReference type="GO" id="GO:0003677">
    <property type="term" value="F:DNA binding"/>
    <property type="evidence" value="ECO:0007669"/>
    <property type="project" value="UniProtKB-UniRule"/>
</dbReference>
<dbReference type="SUPFAM" id="SSF52540">
    <property type="entry name" value="P-loop containing nucleoside triphosphate hydrolases"/>
    <property type="match status" value="1"/>
</dbReference>
<feature type="domain" description="Helicase ATP-binding" evidence="14">
    <location>
        <begin position="225"/>
        <end position="393"/>
    </location>
</feature>
<dbReference type="Pfam" id="PF18319">
    <property type="entry name" value="Zn_ribbon_PriA"/>
    <property type="match status" value="1"/>
</dbReference>
<feature type="binding site" evidence="12">
    <location>
        <position position="497"/>
    </location>
    <ligand>
        <name>Zn(2+)</name>
        <dbReference type="ChEBI" id="CHEBI:29105"/>
        <label>1</label>
    </ligand>
</feature>
<dbReference type="GO" id="GO:0005524">
    <property type="term" value="F:ATP binding"/>
    <property type="evidence" value="ECO:0007669"/>
    <property type="project" value="UniProtKB-UniRule"/>
</dbReference>
<dbReference type="PANTHER" id="PTHR30580">
    <property type="entry name" value="PRIMOSOMAL PROTEIN N"/>
    <property type="match status" value="1"/>
</dbReference>
<protein>
    <recommendedName>
        <fullName evidence="12">Replication restart protein PriA</fullName>
    </recommendedName>
    <alternativeName>
        <fullName evidence="12">ATP-dependent DNA helicase PriA</fullName>
        <ecNumber evidence="12">5.6.2.4</ecNumber>
    </alternativeName>
    <alternativeName>
        <fullName evidence="12">DNA 3'-5' helicase PriA</fullName>
    </alternativeName>
</protein>
<evidence type="ECO:0000256" key="10">
    <source>
        <dbReference type="ARBA" id="ARBA00023235"/>
    </source>
</evidence>
<evidence type="ECO:0000256" key="9">
    <source>
        <dbReference type="ARBA" id="ARBA00023125"/>
    </source>
</evidence>
<evidence type="ECO:0000256" key="6">
    <source>
        <dbReference type="ARBA" id="ARBA00022806"/>
    </source>
</evidence>
<evidence type="ECO:0000256" key="13">
    <source>
        <dbReference type="SAM" id="MobiDB-lite"/>
    </source>
</evidence>
<dbReference type="SMART" id="SM00487">
    <property type="entry name" value="DEXDc"/>
    <property type="match status" value="1"/>
</dbReference>
<dbReference type="PROSITE" id="PS51192">
    <property type="entry name" value="HELICASE_ATP_BIND_1"/>
    <property type="match status" value="1"/>
</dbReference>
<dbReference type="InterPro" id="IPR041222">
    <property type="entry name" value="PriA_3primeBD"/>
</dbReference>
<feature type="binding site" evidence="12">
    <location>
        <position position="494"/>
    </location>
    <ligand>
        <name>Zn(2+)</name>
        <dbReference type="ChEBI" id="CHEBI:29105"/>
        <label>1</label>
    </ligand>
</feature>
<comment type="subunit">
    <text evidence="12">Component of the replication restart primosome.</text>
</comment>
<feature type="binding site" evidence="12">
    <location>
        <position position="457"/>
    </location>
    <ligand>
        <name>Zn(2+)</name>
        <dbReference type="ChEBI" id="CHEBI:29105"/>
        <label>1</label>
    </ligand>
</feature>
<keyword evidence="7 12" id="KW-0862">Zinc</keyword>
<proteinExistence type="inferred from homology"/>
<dbReference type="InterPro" id="IPR005259">
    <property type="entry name" value="PriA"/>
</dbReference>
<dbReference type="Pfam" id="PF00270">
    <property type="entry name" value="DEAD"/>
    <property type="match status" value="1"/>
</dbReference>
<dbReference type="OrthoDB" id="9759544at2"/>
<dbReference type="Proteomes" id="UP000295399">
    <property type="component" value="Unassembled WGS sequence"/>
</dbReference>
<dbReference type="AlphaFoldDB" id="A0A4R2PIA6"/>
<evidence type="ECO:0000256" key="4">
    <source>
        <dbReference type="ARBA" id="ARBA00022741"/>
    </source>
</evidence>
<evidence type="ECO:0000313" key="16">
    <source>
        <dbReference type="Proteomes" id="UP000295399"/>
    </source>
</evidence>
<dbReference type="EMBL" id="SLXO01000005">
    <property type="protein sequence ID" value="TCP34414.1"/>
    <property type="molecule type" value="Genomic_DNA"/>
</dbReference>
<comment type="catalytic activity">
    <reaction evidence="12">
        <text>Couples ATP hydrolysis with the unwinding of duplex DNA by translocating in the 3'-5' direction.</text>
        <dbReference type="EC" id="5.6.2.4"/>
    </reaction>
</comment>
<feature type="region of interest" description="Disordered" evidence="13">
    <location>
        <begin position="1"/>
        <end position="22"/>
    </location>
</feature>
<keyword evidence="1 12" id="KW-0639">Primosome</keyword>
<evidence type="ECO:0000256" key="1">
    <source>
        <dbReference type="ARBA" id="ARBA00022515"/>
    </source>
</evidence>
<keyword evidence="4 12" id="KW-0547">Nucleotide-binding</keyword>
<dbReference type="FunCoup" id="A0A4R2PIA6">
    <property type="interactions" value="316"/>
</dbReference>
<dbReference type="GO" id="GO:0006302">
    <property type="term" value="P:double-strand break repair"/>
    <property type="evidence" value="ECO:0007669"/>
    <property type="project" value="InterPro"/>
</dbReference>
<keyword evidence="8 12" id="KW-0067">ATP-binding</keyword>
<evidence type="ECO:0000256" key="2">
    <source>
        <dbReference type="ARBA" id="ARBA00022705"/>
    </source>
</evidence>
<dbReference type="GO" id="GO:0006270">
    <property type="term" value="P:DNA replication initiation"/>
    <property type="evidence" value="ECO:0007669"/>
    <property type="project" value="TreeGrafter"/>
</dbReference>
<reference evidence="15 16" key="1">
    <citation type="submission" date="2019-03" db="EMBL/GenBank/DDBJ databases">
        <title>Genomic Encyclopedia of Type Strains, Phase IV (KMG-IV): sequencing the most valuable type-strain genomes for metagenomic binning, comparative biology and taxonomic classification.</title>
        <authorList>
            <person name="Goeker M."/>
        </authorList>
    </citation>
    <scope>NUCLEOTIDE SEQUENCE [LARGE SCALE GENOMIC DNA]</scope>
    <source>
        <strain evidence="15 16">DSM 2132</strain>
    </source>
</reference>
<dbReference type="GO" id="GO:0006310">
    <property type="term" value="P:DNA recombination"/>
    <property type="evidence" value="ECO:0007669"/>
    <property type="project" value="InterPro"/>
</dbReference>
<dbReference type="Pfam" id="PF00271">
    <property type="entry name" value="Helicase_C"/>
    <property type="match status" value="1"/>
</dbReference>
<evidence type="ECO:0000313" key="15">
    <source>
        <dbReference type="EMBL" id="TCP34414.1"/>
    </source>
</evidence>
<sequence length="745" mass="80387">MVATTPSLFAPETEVGDAPAAARPDDGRVGVLLPLPFDQAFDYASDRPLAPGTLVRVTFGRQPRVGVVWAGRRGTPPPAAKLKPVDAVLDLPPLSDELCRLVERTADYTLSPAGAVLRMVLSCPAGLSPPPTRAHVVRAGPAPDRLTDARRRVLDRLADGLPRVPADLAREAGVSDGVVRGLVDAGTLALEDLDRDPPLARPDPATPGPALNPEQHDAFQAIARRQTAGGFEAFLLEGVTGSGKTEVYFEAIARALADDADAQVAVLLPEIALTLQWLDRFARRFGCAPVQWHSGLTAAARRQAWRGVAEGRARVVVGARSALFLPYRRLKLIVVDEEHDPSFKQEDGVLYHARDMAVMRASLAQTPVILASATPSLESRVNARQGRYTHLRLTERHGAAVLPAVETVDMRTDGPKPGRWLAPALVAAIDGALDRGEQSLLFLNRRGYAPLTLCRQCGARYECPNCTAWLVEHRYRGRLECHHCGHSMPTPDRCFECGAEGELVACGPGVERLGDEVAERWPGARAVVLASDTLTGPDDAARVVARIEASQVDIVVGTQLITKGYHFPALTVVGVVDADLGLKGGDLRAAERTYQQLVQVAGRAGRADREGAVYLQTYDPAHPVTRALITGDKDRFMDLEEEARARAGMPPFGRLAGLVVEGPDLAGVVEAGRLLARTAPRVEGAAIYGPVPAPLARLRGRHRHRLLVQTGRDLSIQRLLRAWIEPLKLPPKVRLKVDIDPISFL</sequence>
<dbReference type="EC" id="5.6.2.4" evidence="12"/>
<dbReference type="InterPro" id="IPR014001">
    <property type="entry name" value="Helicase_ATP-bd"/>
</dbReference>
<keyword evidence="16" id="KW-1185">Reference proteome</keyword>
<keyword evidence="2 12" id="KW-0235">DNA replication</keyword>
<dbReference type="InterPro" id="IPR040498">
    <property type="entry name" value="PriA_CRR"/>
</dbReference>
<dbReference type="GO" id="GO:0006269">
    <property type="term" value="P:DNA replication, synthesis of primer"/>
    <property type="evidence" value="ECO:0007669"/>
    <property type="project" value="UniProtKB-KW"/>
</dbReference>
<evidence type="ECO:0000256" key="8">
    <source>
        <dbReference type="ARBA" id="ARBA00022840"/>
    </source>
</evidence>
<dbReference type="GO" id="GO:1990077">
    <property type="term" value="C:primosome complex"/>
    <property type="evidence" value="ECO:0007669"/>
    <property type="project" value="UniProtKB-UniRule"/>
</dbReference>
<evidence type="ECO:0000256" key="11">
    <source>
        <dbReference type="ARBA" id="ARBA00048988"/>
    </source>
</evidence>
<dbReference type="HAMAP" id="MF_00983">
    <property type="entry name" value="PriA"/>
    <property type="match status" value="1"/>
</dbReference>
<keyword evidence="5 12" id="KW-0378">Hydrolase</keyword>
<dbReference type="GO" id="GO:0008270">
    <property type="term" value="F:zinc ion binding"/>
    <property type="evidence" value="ECO:0007669"/>
    <property type="project" value="UniProtKB-UniRule"/>
</dbReference>
<dbReference type="NCBIfam" id="TIGR00595">
    <property type="entry name" value="priA"/>
    <property type="match status" value="1"/>
</dbReference>
<dbReference type="Gene3D" id="3.40.50.300">
    <property type="entry name" value="P-loop containing nucleotide triphosphate hydrolases"/>
    <property type="match status" value="2"/>
</dbReference>
<keyword evidence="6 12" id="KW-0347">Helicase</keyword>
<evidence type="ECO:0000256" key="5">
    <source>
        <dbReference type="ARBA" id="ARBA00022801"/>
    </source>
</evidence>
<evidence type="ECO:0000256" key="7">
    <source>
        <dbReference type="ARBA" id="ARBA00022833"/>
    </source>
</evidence>
<dbReference type="InterPro" id="IPR001650">
    <property type="entry name" value="Helicase_C-like"/>
</dbReference>
<dbReference type="SMART" id="SM00490">
    <property type="entry name" value="HELICc"/>
    <property type="match status" value="1"/>
</dbReference>
<dbReference type="RefSeq" id="WP_132708352.1">
    <property type="nucleotide sequence ID" value="NZ_JACIGF010000005.1"/>
</dbReference>
<dbReference type="InParanoid" id="A0A4R2PIA6"/>
<dbReference type="GO" id="GO:0016887">
    <property type="term" value="F:ATP hydrolysis activity"/>
    <property type="evidence" value="ECO:0007669"/>
    <property type="project" value="RHEA"/>
</dbReference>
<dbReference type="InterPro" id="IPR027417">
    <property type="entry name" value="P-loop_NTPase"/>
</dbReference>
<comment type="cofactor">
    <cofactor evidence="12">
        <name>Zn(2+)</name>
        <dbReference type="ChEBI" id="CHEBI:29105"/>
    </cofactor>
    <text evidence="12">Binds 2 zinc ions per subunit.</text>
</comment>
<dbReference type="Pfam" id="PF18074">
    <property type="entry name" value="PriA_C"/>
    <property type="match status" value="1"/>
</dbReference>
<organism evidence="15 16">
    <name type="scientific">Rhodothalassium salexigens DSM 2132</name>
    <dbReference type="NCBI Taxonomy" id="1188247"/>
    <lineage>
        <taxon>Bacteria</taxon>
        <taxon>Pseudomonadati</taxon>
        <taxon>Pseudomonadota</taxon>
        <taxon>Alphaproteobacteria</taxon>
        <taxon>Rhodothalassiales</taxon>
        <taxon>Rhodothalassiaceae</taxon>
        <taxon>Rhodothalassium</taxon>
    </lineage>
</organism>